<feature type="transmembrane region" description="Helical" evidence="1">
    <location>
        <begin position="293"/>
        <end position="313"/>
    </location>
</feature>
<feature type="transmembrane region" description="Helical" evidence="1">
    <location>
        <begin position="12"/>
        <end position="29"/>
    </location>
</feature>
<feature type="transmembrane region" description="Helical" evidence="1">
    <location>
        <begin position="74"/>
        <end position="91"/>
    </location>
</feature>
<dbReference type="EMBL" id="WTVM01000051">
    <property type="protein sequence ID" value="NMG03310.1"/>
    <property type="molecule type" value="Genomic_DNA"/>
</dbReference>
<feature type="transmembrane region" description="Helical" evidence="1">
    <location>
        <begin position="172"/>
        <end position="203"/>
    </location>
</feature>
<reference evidence="2" key="1">
    <citation type="submission" date="2019-12" db="EMBL/GenBank/DDBJ databases">
        <title>Comparative genomics gives insights into the taxonomy of the Azoarcus-Aromatoleum group and reveals separate origins of nif in the plant-associated Azoarcus and non-plant-associated Aromatoleum sub-groups.</title>
        <authorList>
            <person name="Lafos M."/>
            <person name="Maluk M."/>
            <person name="Batista M."/>
            <person name="Junghare M."/>
            <person name="Carmona M."/>
            <person name="Faoro H."/>
            <person name="Cruz L.M."/>
            <person name="Battistoni F."/>
            <person name="De Souza E."/>
            <person name="Pedrosa F."/>
            <person name="Chen W.-M."/>
            <person name="Poole P.S."/>
            <person name="Dixon R.A."/>
            <person name="James E.K."/>
        </authorList>
    </citation>
    <scope>NUCLEOTIDE SEQUENCE</scope>
    <source>
        <strain evidence="2">NSC3</strain>
    </source>
</reference>
<evidence type="ECO:0000313" key="2">
    <source>
        <dbReference type="EMBL" id="NMG03310.1"/>
    </source>
</evidence>
<name>A0A972J9T5_9RHOO</name>
<evidence type="ECO:0000256" key="1">
    <source>
        <dbReference type="SAM" id="Phobius"/>
    </source>
</evidence>
<keyword evidence="1" id="KW-1133">Transmembrane helix</keyword>
<gene>
    <name evidence="2" type="ORF">GPA21_10020</name>
</gene>
<feature type="transmembrane region" description="Helical" evidence="1">
    <location>
        <begin position="319"/>
        <end position="340"/>
    </location>
</feature>
<feature type="transmembrane region" description="Helical" evidence="1">
    <location>
        <begin position="215"/>
        <end position="233"/>
    </location>
</feature>
<feature type="transmembrane region" description="Helical" evidence="1">
    <location>
        <begin position="122"/>
        <end position="140"/>
    </location>
</feature>
<keyword evidence="3" id="KW-1185">Reference proteome</keyword>
<keyword evidence="1" id="KW-0812">Transmembrane</keyword>
<feature type="transmembrane region" description="Helical" evidence="1">
    <location>
        <begin position="147"/>
        <end position="166"/>
    </location>
</feature>
<organism evidence="2 3">
    <name type="scientific">Azoarcus taiwanensis</name>
    <dbReference type="NCBI Taxonomy" id="666964"/>
    <lineage>
        <taxon>Bacteria</taxon>
        <taxon>Pseudomonadati</taxon>
        <taxon>Pseudomonadota</taxon>
        <taxon>Betaproteobacteria</taxon>
        <taxon>Rhodocyclales</taxon>
        <taxon>Zoogloeaceae</taxon>
        <taxon>Azoarcus</taxon>
    </lineage>
</organism>
<sequence length="544" mass="59073">MPEQPQLSPFKRHLYGAAGLAALIVLYLLPGSIGHDPWRGDDIRHFSAVFSLFQDASFWLPSLAGAPVTDFGPLYYWVSAIFGAMLGWLLPLHDATRLASPFFTGLAIFWIARAAARLYGRHTRTPAALLMLGTLGLVVHAHEHQPYTALIAMQAMTLAGLALVPAQPVKGALQAGIGVALAFLAAGPSGALLTLPLLIVVAIGCPECRSARASGALILGLSIGTAITAAWLIGLERHDPTLVALWWEGAWSGLGEPIPTTDLGKLAELLSWFAWPLWPIALWTLWRARFQLLRVSWALPLVATLCVLIWLILGGHTQAPAMLPIIAPLALLAAAGVPTLRRGAANAFDWFAIMTFGSFAIFVWLAWTAQAHGWPPGLARSLERVAPEFVLHGTLFQAAIASFITLCWITLVWHLPRSPNRSPTNWAMGMTMLWCLAVSLLLPWFDHGRSYRPASESLAIALAGEAPGCVAGIGLSDSHLASLDYFAGLRVDPVGANLTACKYLLVHDETHASRLSLAAQWQLIWEFRHAGGKRLEVFRLYRRE</sequence>
<protein>
    <recommendedName>
        <fullName evidence="4">Glycosyltransferase RgtA/B/C/D-like domain-containing protein</fullName>
    </recommendedName>
</protein>
<feature type="transmembrane region" description="Helical" evidence="1">
    <location>
        <begin position="98"/>
        <end position="116"/>
    </location>
</feature>
<accession>A0A972J9T5</accession>
<comment type="caution">
    <text evidence="2">The sequence shown here is derived from an EMBL/GenBank/DDBJ whole genome shotgun (WGS) entry which is preliminary data.</text>
</comment>
<feature type="transmembrane region" description="Helical" evidence="1">
    <location>
        <begin position="269"/>
        <end position="286"/>
    </location>
</feature>
<evidence type="ECO:0008006" key="4">
    <source>
        <dbReference type="Google" id="ProtNLM"/>
    </source>
</evidence>
<proteinExistence type="predicted"/>
<feature type="transmembrane region" description="Helical" evidence="1">
    <location>
        <begin position="347"/>
        <end position="369"/>
    </location>
</feature>
<keyword evidence="1" id="KW-0472">Membrane</keyword>
<feature type="transmembrane region" description="Helical" evidence="1">
    <location>
        <begin position="389"/>
        <end position="413"/>
    </location>
</feature>
<dbReference type="Proteomes" id="UP000599523">
    <property type="component" value="Unassembled WGS sequence"/>
</dbReference>
<dbReference type="RefSeq" id="WP_168988062.1">
    <property type="nucleotide sequence ID" value="NZ_CAWPHM010000277.1"/>
</dbReference>
<evidence type="ECO:0000313" key="3">
    <source>
        <dbReference type="Proteomes" id="UP000599523"/>
    </source>
</evidence>
<feature type="transmembrane region" description="Helical" evidence="1">
    <location>
        <begin position="425"/>
        <end position="445"/>
    </location>
</feature>
<dbReference type="AlphaFoldDB" id="A0A972J9T5"/>